<reference evidence="2" key="1">
    <citation type="submission" date="2015-09" db="EMBL/GenBank/DDBJ databases">
        <authorList>
            <person name="Rodrigo-Torres L."/>
            <person name="Arahal D.R."/>
        </authorList>
    </citation>
    <scope>NUCLEOTIDE SEQUENCE [LARGE SCALE GENOMIC DNA]</scope>
    <source>
        <strain evidence="2">CECT 5091</strain>
    </source>
</reference>
<name>A0A0P1IY99_9RHOB</name>
<proteinExistence type="predicted"/>
<evidence type="ECO:0000313" key="2">
    <source>
        <dbReference type="Proteomes" id="UP000051260"/>
    </source>
</evidence>
<organism evidence="1 2">
    <name type="scientific">Ruegeria denitrificans</name>
    <dbReference type="NCBI Taxonomy" id="1715692"/>
    <lineage>
        <taxon>Bacteria</taxon>
        <taxon>Pseudomonadati</taxon>
        <taxon>Pseudomonadota</taxon>
        <taxon>Alphaproteobacteria</taxon>
        <taxon>Rhodobacterales</taxon>
        <taxon>Roseobacteraceae</taxon>
        <taxon>Ruegeria</taxon>
    </lineage>
</organism>
<dbReference type="Proteomes" id="UP000051260">
    <property type="component" value="Unassembled WGS sequence"/>
</dbReference>
<protein>
    <submittedName>
        <fullName evidence="1">Uncharacterized protein</fullName>
    </submittedName>
</protein>
<gene>
    <name evidence="1" type="ORF">RUE5091_03732</name>
</gene>
<dbReference type="AlphaFoldDB" id="A0A0P1IY99"/>
<keyword evidence="2" id="KW-1185">Reference proteome</keyword>
<sequence>MDAPVFLVSLRASSAPRISEPKHEQTIIQRLFSNLLTYTHHSQLLWVRWTPHDSGASHERRRGIFLGCARDLLPNGLPIQQAHIGCWSGCGLRDYRFLGARFHQPLPVRCSMQKYCSDKDINKVIRTLLKTGWTFKRGRVHGRVYPPFGKGFIVIPSTPSDRRWRLHIRSYVRKFQKRDDSVT</sequence>
<dbReference type="EMBL" id="CYUD01000013">
    <property type="protein sequence ID" value="CUK14098.1"/>
    <property type="molecule type" value="Genomic_DNA"/>
</dbReference>
<evidence type="ECO:0000313" key="1">
    <source>
        <dbReference type="EMBL" id="CUK14098.1"/>
    </source>
</evidence>
<accession>A0A0P1IY99</accession>